<dbReference type="InterPro" id="IPR041373">
    <property type="entry name" value="RT_RNaseH"/>
</dbReference>
<evidence type="ECO:0000256" key="1">
    <source>
        <dbReference type="ARBA" id="ARBA00022679"/>
    </source>
</evidence>
<dbReference type="AlphaFoldDB" id="A0A2U1KP13"/>
<evidence type="ECO:0000256" key="2">
    <source>
        <dbReference type="ARBA" id="ARBA00022695"/>
    </source>
</evidence>
<proteinExistence type="predicted"/>
<keyword evidence="6" id="KW-0695">RNA-directed DNA polymerase</keyword>
<accession>A0A2U1KP13</accession>
<dbReference type="GO" id="GO:0004519">
    <property type="term" value="F:endonuclease activity"/>
    <property type="evidence" value="ECO:0007669"/>
    <property type="project" value="UniProtKB-KW"/>
</dbReference>
<dbReference type="InterPro" id="IPR043502">
    <property type="entry name" value="DNA/RNA_pol_sf"/>
</dbReference>
<dbReference type="GO" id="GO:0016787">
    <property type="term" value="F:hydrolase activity"/>
    <property type="evidence" value="ECO:0007669"/>
    <property type="project" value="UniProtKB-KW"/>
</dbReference>
<dbReference type="OrthoDB" id="673934at2759"/>
<evidence type="ECO:0000256" key="3">
    <source>
        <dbReference type="ARBA" id="ARBA00022722"/>
    </source>
</evidence>
<keyword evidence="4" id="KW-0255">Endonuclease</keyword>
<sequence>MNRIQIPIYFVSRVLQGFELDYPEEEKLIQKLVRATKYLRRYFHDHPIMILSDRPIKQALIMPEKSRRSLEAKAAFQKRREFIKILPTLTAPVEGEGLFMHITASFAKASAVFSVEMNRIQIPIYFVSRVLQGFELDYPEEEKLIQKLVRATKYLRRYFHDHPITILSDRPIKQALTMPEKSRRVAKWAIELGDHELGYKAYGYWEGSESTNELYEPSQTDGSTLEELLKAVTNDETKHNALIASLRPTGKAETCSLFLLKESEFIPK</sequence>
<evidence type="ECO:0000256" key="6">
    <source>
        <dbReference type="ARBA" id="ARBA00022918"/>
    </source>
</evidence>
<reference evidence="8 9" key="1">
    <citation type="journal article" date="2018" name="Mol. Plant">
        <title>The genome of Artemisia annua provides insight into the evolution of Asteraceae family and artemisinin biosynthesis.</title>
        <authorList>
            <person name="Shen Q."/>
            <person name="Zhang L."/>
            <person name="Liao Z."/>
            <person name="Wang S."/>
            <person name="Yan T."/>
            <person name="Shi P."/>
            <person name="Liu M."/>
            <person name="Fu X."/>
            <person name="Pan Q."/>
            <person name="Wang Y."/>
            <person name="Lv Z."/>
            <person name="Lu X."/>
            <person name="Zhang F."/>
            <person name="Jiang W."/>
            <person name="Ma Y."/>
            <person name="Chen M."/>
            <person name="Hao X."/>
            <person name="Li L."/>
            <person name="Tang Y."/>
            <person name="Lv G."/>
            <person name="Zhou Y."/>
            <person name="Sun X."/>
            <person name="Brodelius P.E."/>
            <person name="Rose J.K.C."/>
            <person name="Tang K."/>
        </authorList>
    </citation>
    <scope>NUCLEOTIDE SEQUENCE [LARGE SCALE GENOMIC DNA]</scope>
    <source>
        <strain evidence="9">cv. Huhao1</strain>
        <tissue evidence="8">Leaf</tissue>
    </source>
</reference>
<dbReference type="PANTHER" id="PTHR48475">
    <property type="entry name" value="RIBONUCLEASE H"/>
    <property type="match status" value="1"/>
</dbReference>
<dbReference type="SUPFAM" id="SSF56672">
    <property type="entry name" value="DNA/RNA polymerases"/>
    <property type="match status" value="1"/>
</dbReference>
<evidence type="ECO:0000259" key="7">
    <source>
        <dbReference type="Pfam" id="PF17917"/>
    </source>
</evidence>
<evidence type="ECO:0000256" key="4">
    <source>
        <dbReference type="ARBA" id="ARBA00022759"/>
    </source>
</evidence>
<evidence type="ECO:0000313" key="9">
    <source>
        <dbReference type="Proteomes" id="UP000245207"/>
    </source>
</evidence>
<organism evidence="8 9">
    <name type="scientific">Artemisia annua</name>
    <name type="common">Sweet wormwood</name>
    <dbReference type="NCBI Taxonomy" id="35608"/>
    <lineage>
        <taxon>Eukaryota</taxon>
        <taxon>Viridiplantae</taxon>
        <taxon>Streptophyta</taxon>
        <taxon>Embryophyta</taxon>
        <taxon>Tracheophyta</taxon>
        <taxon>Spermatophyta</taxon>
        <taxon>Magnoliopsida</taxon>
        <taxon>eudicotyledons</taxon>
        <taxon>Gunneridae</taxon>
        <taxon>Pentapetalae</taxon>
        <taxon>asterids</taxon>
        <taxon>campanulids</taxon>
        <taxon>Asterales</taxon>
        <taxon>Asteraceae</taxon>
        <taxon>Asteroideae</taxon>
        <taxon>Anthemideae</taxon>
        <taxon>Artemisiinae</taxon>
        <taxon>Artemisia</taxon>
    </lineage>
</organism>
<keyword evidence="2" id="KW-0548">Nucleotidyltransferase</keyword>
<dbReference type="GO" id="GO:0003964">
    <property type="term" value="F:RNA-directed DNA polymerase activity"/>
    <property type="evidence" value="ECO:0007669"/>
    <property type="project" value="UniProtKB-KW"/>
</dbReference>
<keyword evidence="5" id="KW-0378">Hydrolase</keyword>
<evidence type="ECO:0000256" key="5">
    <source>
        <dbReference type="ARBA" id="ARBA00022801"/>
    </source>
</evidence>
<keyword evidence="9" id="KW-1185">Reference proteome</keyword>
<dbReference type="Pfam" id="PF17917">
    <property type="entry name" value="RT_RNaseH"/>
    <property type="match status" value="1"/>
</dbReference>
<keyword evidence="3" id="KW-0540">Nuclease</keyword>
<dbReference type="PANTHER" id="PTHR48475:SF2">
    <property type="entry name" value="RIBONUCLEASE H"/>
    <property type="match status" value="1"/>
</dbReference>
<evidence type="ECO:0000313" key="8">
    <source>
        <dbReference type="EMBL" id="PWA38413.1"/>
    </source>
</evidence>
<dbReference type="STRING" id="35608.A0A2U1KP13"/>
<feature type="domain" description="Reverse transcriptase RNase H-like" evidence="7">
    <location>
        <begin position="100"/>
        <end position="192"/>
    </location>
</feature>
<name>A0A2U1KP13_ARTAN</name>
<keyword evidence="1" id="KW-0808">Transferase</keyword>
<protein>
    <recommendedName>
        <fullName evidence="7">Reverse transcriptase RNase H-like domain-containing protein</fullName>
    </recommendedName>
</protein>
<gene>
    <name evidence="8" type="ORF">CTI12_AA581580</name>
</gene>
<dbReference type="EMBL" id="PKPP01015657">
    <property type="protein sequence ID" value="PWA38413.1"/>
    <property type="molecule type" value="Genomic_DNA"/>
</dbReference>
<dbReference type="Proteomes" id="UP000245207">
    <property type="component" value="Unassembled WGS sequence"/>
</dbReference>
<comment type="caution">
    <text evidence="8">The sequence shown here is derived from an EMBL/GenBank/DDBJ whole genome shotgun (WGS) entry which is preliminary data.</text>
</comment>